<feature type="domain" description="Antitoxin Xre-like helix-turn-helix" evidence="2">
    <location>
        <begin position="28"/>
        <end position="85"/>
    </location>
</feature>
<gene>
    <name evidence="3" type="ORF">ABU178_18100</name>
</gene>
<comment type="caution">
    <text evidence="3">The sequence shown here is derived from an EMBL/GenBank/DDBJ whole genome shotgun (WGS) entry which is preliminary data.</text>
</comment>
<evidence type="ECO:0000313" key="4">
    <source>
        <dbReference type="Proteomes" id="UP001611251"/>
    </source>
</evidence>
<evidence type="ECO:0000259" key="1">
    <source>
        <dbReference type="Pfam" id="PF09722"/>
    </source>
</evidence>
<evidence type="ECO:0000313" key="3">
    <source>
        <dbReference type="EMBL" id="MFH8136065.1"/>
    </source>
</evidence>
<evidence type="ECO:0000259" key="2">
    <source>
        <dbReference type="Pfam" id="PF20432"/>
    </source>
</evidence>
<dbReference type="Proteomes" id="UP001611251">
    <property type="component" value="Unassembled WGS sequence"/>
</dbReference>
<dbReference type="NCBIfam" id="TIGR02293">
    <property type="entry name" value="TAS_TIGR02293"/>
    <property type="match status" value="1"/>
</dbReference>
<dbReference type="InterPro" id="IPR046847">
    <property type="entry name" value="Xre-like_HTH"/>
</dbReference>
<proteinExistence type="predicted"/>
<dbReference type="Pfam" id="PF20432">
    <property type="entry name" value="Xre-like-HTH"/>
    <property type="match status" value="1"/>
</dbReference>
<feature type="domain" description="Antitoxin Xre/MbcA/ParS-like toxin-binding" evidence="1">
    <location>
        <begin position="91"/>
        <end position="141"/>
    </location>
</feature>
<dbReference type="InterPro" id="IPR011979">
    <property type="entry name" value="Antitox_Xre"/>
</dbReference>
<dbReference type="RefSeq" id="WP_397217484.1">
    <property type="nucleotide sequence ID" value="NZ_JBGFSN010000010.1"/>
</dbReference>
<name>A0ABW7Q0H0_9GAMM</name>
<accession>A0ABW7Q0H0</accession>
<protein>
    <submittedName>
        <fullName evidence="3">Antitoxin Xre-like helix-turn-helix domain-containing protein</fullName>
    </submittedName>
</protein>
<keyword evidence="4" id="KW-1185">Reference proteome</keyword>
<dbReference type="InterPro" id="IPR024467">
    <property type="entry name" value="Xre/MbcA/ParS-like_toxin-bd"/>
</dbReference>
<sequence length="144" mass="16044">MRLFIPERNDVPQVTLIDMLTHGQSLRAELKSGLKTEVLDVVGNAAGMSRTEFIKTLGLTERTLARRMKQERLSQNESEAVARYAVVYDLAMEVFQWDEQAVLHWMRTPLAILAGETPNQALGSESGARDVMSVLEGIQNGVVM</sequence>
<organism evidence="3 4">
    <name type="scientific">Pantoea osteomyelitidis</name>
    <dbReference type="NCBI Taxonomy" id="3230026"/>
    <lineage>
        <taxon>Bacteria</taxon>
        <taxon>Pseudomonadati</taxon>
        <taxon>Pseudomonadota</taxon>
        <taxon>Gammaproteobacteria</taxon>
        <taxon>Enterobacterales</taxon>
        <taxon>Erwiniaceae</taxon>
        <taxon>Pantoea</taxon>
    </lineage>
</organism>
<dbReference type="EMBL" id="JBGFSN010000010">
    <property type="protein sequence ID" value="MFH8136065.1"/>
    <property type="molecule type" value="Genomic_DNA"/>
</dbReference>
<dbReference type="Pfam" id="PF09722">
    <property type="entry name" value="Xre_MbcA_ParS_C"/>
    <property type="match status" value="1"/>
</dbReference>
<reference evidence="3 4" key="1">
    <citation type="submission" date="2024-08" db="EMBL/GenBank/DDBJ databases">
        <title>Pantoea ronii - a newly identified human opportunistic pathogen.</title>
        <authorList>
            <person name="Keidar-Friedman D."/>
            <person name="Sorek N."/>
            <person name="Leshin-Carmel D."/>
            <person name="Tsur A."/>
            <person name="Amsalem M."/>
            <person name="Tolkach D."/>
            <person name="Brosh-Nissimov T."/>
        </authorList>
    </citation>
    <scope>NUCLEOTIDE SEQUENCE [LARGE SCALE GENOMIC DNA]</scope>
    <source>
        <strain evidence="3 4">AA23256</strain>
    </source>
</reference>